<sequence length="461" mass="52940">MNKDELWQAVLGELELSLSKASFVTWFQYTFIVAEENNQIIIGVPNLFTQTWFEKKYHDLIIKTLKKITNNRIKDVIYKIESREDELILAQKSSTTFFPKEILTEERKNVLTNITTQSSLGLNPKYTFNKFIVGKNNELAHAAAQAAGEKPGLIYNPLFLYGGVGLGKTHLLQAVGHAMMENNKGIKILYTTCEKFTNDFVNAIRAGKTKDFQEKYRDVDLLIMDDIQFIEGKEQTQEQFFHTFNELFQKNKQIVISSDRPPKAIPTLEDRLRSRFECGMIADITEPDLETRIAIIKAKLAEREYDLEDNIINFVASSIQNNIREIEGALNRIIAYHSLKKENPTMESVKNIISTLTSLPRKGAISPKNIIQTVAQYFEVPIEDIIGVSRKKELVNPRQIIMYLLREELEFSFPNIGNELGGRDHTTAMHAYGKIKNQIIDNEKLKRDIIILRQKIFNSSI</sequence>
<dbReference type="Proteomes" id="UP000230586">
    <property type="component" value="Unassembled WGS sequence"/>
</dbReference>
<keyword evidence="6 8" id="KW-0446">Lipid-binding</keyword>
<dbReference type="InterPro" id="IPR013317">
    <property type="entry name" value="DnaA_dom"/>
</dbReference>
<comment type="domain">
    <text evidence="8">Domain I is involved in oligomerization and binding regulators, domain II is flexibile and of varying length in different bacteria, domain III forms the AAA+ region, while domain IV binds dsDNA.</text>
</comment>
<evidence type="ECO:0000256" key="10">
    <source>
        <dbReference type="RuleBase" id="RU000577"/>
    </source>
</evidence>
<gene>
    <name evidence="8" type="primary">dnaA</name>
    <name evidence="14" type="ORF">COT27_00320</name>
</gene>
<dbReference type="HAMAP" id="MF_00377">
    <property type="entry name" value="DnaA_bact"/>
    <property type="match status" value="1"/>
</dbReference>
<dbReference type="GO" id="GO:0005524">
    <property type="term" value="F:ATP binding"/>
    <property type="evidence" value="ECO:0007669"/>
    <property type="project" value="UniProtKB-UniRule"/>
</dbReference>
<evidence type="ECO:0000256" key="9">
    <source>
        <dbReference type="NCBIfam" id="TIGR00362"/>
    </source>
</evidence>
<name>A0A2M6XTL7_9BACT</name>
<dbReference type="GO" id="GO:0005737">
    <property type="term" value="C:cytoplasm"/>
    <property type="evidence" value="ECO:0007669"/>
    <property type="project" value="UniProtKB-SubCell"/>
</dbReference>
<dbReference type="AlphaFoldDB" id="A0A2M6XTL7"/>
<dbReference type="NCBIfam" id="TIGR00362">
    <property type="entry name" value="DnaA"/>
    <property type="match status" value="1"/>
</dbReference>
<keyword evidence="7 8" id="KW-0238">DNA-binding</keyword>
<feature type="region of interest" description="Domain IV, binds dsDNA" evidence="8">
    <location>
        <begin position="338"/>
        <end position="461"/>
    </location>
</feature>
<dbReference type="InterPro" id="IPR003593">
    <property type="entry name" value="AAA+_ATPase"/>
</dbReference>
<dbReference type="Gene3D" id="1.10.8.60">
    <property type="match status" value="1"/>
</dbReference>
<keyword evidence="5 8" id="KW-0067">ATP-binding</keyword>
<dbReference type="InterPro" id="IPR020591">
    <property type="entry name" value="Chromosome_initiator_DnaA-like"/>
</dbReference>
<dbReference type="SMART" id="SM00760">
    <property type="entry name" value="Bac_DnaA_C"/>
    <property type="match status" value="1"/>
</dbReference>
<dbReference type="InterPro" id="IPR001957">
    <property type="entry name" value="Chromosome_initiator_DnaA"/>
</dbReference>
<feature type="binding site" evidence="8">
    <location>
        <position position="167"/>
    </location>
    <ligand>
        <name>ATP</name>
        <dbReference type="ChEBI" id="CHEBI:30616"/>
    </ligand>
</feature>
<keyword evidence="2 8" id="KW-0963">Cytoplasm</keyword>
<dbReference type="GO" id="GO:0006270">
    <property type="term" value="P:DNA replication initiation"/>
    <property type="evidence" value="ECO:0007669"/>
    <property type="project" value="UniProtKB-UniRule"/>
</dbReference>
<evidence type="ECO:0000256" key="5">
    <source>
        <dbReference type="ARBA" id="ARBA00022840"/>
    </source>
</evidence>
<dbReference type="PANTHER" id="PTHR30050:SF2">
    <property type="entry name" value="CHROMOSOMAL REPLICATION INITIATOR PROTEIN DNAA"/>
    <property type="match status" value="1"/>
</dbReference>
<dbReference type="InterPro" id="IPR010921">
    <property type="entry name" value="Trp_repressor/repl_initiator"/>
</dbReference>
<dbReference type="CDD" id="cd06571">
    <property type="entry name" value="Bac_DnaA_C"/>
    <property type="match status" value="1"/>
</dbReference>
<dbReference type="SUPFAM" id="SSF48295">
    <property type="entry name" value="TrpR-like"/>
    <property type="match status" value="1"/>
</dbReference>
<comment type="subcellular location">
    <subcellularLocation>
        <location evidence="8">Cytoplasm</location>
    </subcellularLocation>
</comment>
<dbReference type="Gene3D" id="3.30.300.180">
    <property type="match status" value="1"/>
</dbReference>
<dbReference type="InterPro" id="IPR024633">
    <property type="entry name" value="DnaA_N_dom"/>
</dbReference>
<dbReference type="InterPro" id="IPR038454">
    <property type="entry name" value="DnaA_N_sf"/>
</dbReference>
<dbReference type="Pfam" id="PF00308">
    <property type="entry name" value="Bac_DnaA"/>
    <property type="match status" value="1"/>
</dbReference>
<feature type="region of interest" description="Domain I, interacts with DnaA modulators" evidence="8">
    <location>
        <begin position="1"/>
        <end position="101"/>
    </location>
</feature>
<comment type="caution">
    <text evidence="14">The sequence shown here is derived from an EMBL/GenBank/DDBJ whole genome shotgun (WGS) entry which is preliminary data.</text>
</comment>
<comment type="similarity">
    <text evidence="1 8 11">Belongs to the DnaA family.</text>
</comment>
<evidence type="ECO:0000256" key="7">
    <source>
        <dbReference type="ARBA" id="ARBA00023125"/>
    </source>
</evidence>
<evidence type="ECO:0000259" key="12">
    <source>
        <dbReference type="SMART" id="SM00382"/>
    </source>
</evidence>
<reference evidence="15" key="1">
    <citation type="submission" date="2017-09" db="EMBL/GenBank/DDBJ databases">
        <title>Depth-based differentiation of microbial function through sediment-hosted aquifers and enrichment of novel symbionts in the deep terrestrial subsurface.</title>
        <authorList>
            <person name="Probst A.J."/>
            <person name="Ladd B."/>
            <person name="Jarett J.K."/>
            <person name="Geller-Mcgrath D.E."/>
            <person name="Sieber C.M.K."/>
            <person name="Emerson J.B."/>
            <person name="Anantharaman K."/>
            <person name="Thomas B.C."/>
            <person name="Malmstrom R."/>
            <person name="Stieglmeier M."/>
            <person name="Klingl A."/>
            <person name="Woyke T."/>
            <person name="Ryan C.M."/>
            <person name="Banfield J.F."/>
        </authorList>
    </citation>
    <scope>NUCLEOTIDE SEQUENCE [LARGE SCALE GENOMIC DNA]</scope>
</reference>
<dbReference type="PRINTS" id="PR00051">
    <property type="entry name" value="DNAA"/>
</dbReference>
<feature type="binding site" evidence="8">
    <location>
        <position position="168"/>
    </location>
    <ligand>
        <name>ATP</name>
        <dbReference type="ChEBI" id="CHEBI:30616"/>
    </ligand>
</feature>
<dbReference type="PANTHER" id="PTHR30050">
    <property type="entry name" value="CHROMOSOMAL REPLICATION INITIATOR PROTEIN DNAA"/>
    <property type="match status" value="1"/>
</dbReference>
<comment type="function">
    <text evidence="8 10">Plays an essential role in the initiation and regulation of chromosomal replication. ATP-DnaA binds to the origin of replication (oriC) to initiate formation of the DNA replication initiation complex once per cell cycle. Binds the DnaA box (a 9 base pair repeat at the origin) and separates the double-stranded (ds)DNA. Forms a right-handed helical filament on oriC DNA; dsDNA binds to the exterior of the filament while single-stranded (ss)DNA is stabiized in the filament's interior. The ATP-DnaA-oriC complex binds and stabilizes one strand of the AT-rich DNA unwinding element (DUE), permitting loading of DNA polymerase. After initiation quickly degrades to an ADP-DnaA complex that is not apt for DNA replication. Binds acidic phospholipids.</text>
</comment>
<evidence type="ECO:0000256" key="4">
    <source>
        <dbReference type="ARBA" id="ARBA00022741"/>
    </source>
</evidence>
<comment type="subunit">
    <text evidence="8">Oligomerizes as a right-handed, spiral filament on DNA at oriC.</text>
</comment>
<evidence type="ECO:0000313" key="14">
    <source>
        <dbReference type="EMBL" id="PIU10974.1"/>
    </source>
</evidence>
<keyword evidence="3 8" id="KW-0235">DNA replication</keyword>
<evidence type="ECO:0000256" key="11">
    <source>
        <dbReference type="RuleBase" id="RU004227"/>
    </source>
</evidence>
<comment type="caution">
    <text evidence="8">Lacks conserved residue(s) required for the propagation of feature annotation.</text>
</comment>
<dbReference type="Pfam" id="PF11638">
    <property type="entry name" value="DnaA_N"/>
    <property type="match status" value="1"/>
</dbReference>
<evidence type="ECO:0000256" key="1">
    <source>
        <dbReference type="ARBA" id="ARBA00006583"/>
    </source>
</evidence>
<evidence type="ECO:0000256" key="3">
    <source>
        <dbReference type="ARBA" id="ARBA00022705"/>
    </source>
</evidence>
<dbReference type="FunFam" id="3.40.50.300:FF:000668">
    <property type="entry name" value="Chromosomal replication initiator protein DnaA"/>
    <property type="match status" value="1"/>
</dbReference>
<evidence type="ECO:0000313" key="15">
    <source>
        <dbReference type="Proteomes" id="UP000230586"/>
    </source>
</evidence>
<dbReference type="GO" id="GO:0005886">
    <property type="term" value="C:plasma membrane"/>
    <property type="evidence" value="ECO:0007669"/>
    <property type="project" value="TreeGrafter"/>
</dbReference>
<dbReference type="GO" id="GO:0006275">
    <property type="term" value="P:regulation of DNA replication"/>
    <property type="evidence" value="ECO:0007669"/>
    <property type="project" value="UniProtKB-UniRule"/>
</dbReference>
<dbReference type="Pfam" id="PF08299">
    <property type="entry name" value="Bac_DnaA_C"/>
    <property type="match status" value="1"/>
</dbReference>
<dbReference type="Gene3D" id="1.10.1750.10">
    <property type="match status" value="1"/>
</dbReference>
<dbReference type="GO" id="GO:0003688">
    <property type="term" value="F:DNA replication origin binding"/>
    <property type="evidence" value="ECO:0007669"/>
    <property type="project" value="UniProtKB-UniRule"/>
</dbReference>
<evidence type="ECO:0000256" key="8">
    <source>
        <dbReference type="HAMAP-Rule" id="MF_00377"/>
    </source>
</evidence>
<dbReference type="SMART" id="SM00382">
    <property type="entry name" value="AAA"/>
    <property type="match status" value="1"/>
</dbReference>
<feature type="domain" description="AAA+ ATPase" evidence="12">
    <location>
        <begin position="154"/>
        <end position="286"/>
    </location>
</feature>
<feature type="binding site" evidence="8">
    <location>
        <position position="165"/>
    </location>
    <ligand>
        <name>ATP</name>
        <dbReference type="ChEBI" id="CHEBI:30616"/>
    </ligand>
</feature>
<protein>
    <recommendedName>
        <fullName evidence="8 9">Chromosomal replication initiator protein DnaA</fullName>
    </recommendedName>
</protein>
<dbReference type="EMBL" id="PEXX01000005">
    <property type="protein sequence ID" value="PIU10974.1"/>
    <property type="molecule type" value="Genomic_DNA"/>
</dbReference>
<organism evidence="14 15">
    <name type="scientific">Candidatus Kuenenbacteria bacterium CG08_land_8_20_14_0_20_37_23</name>
    <dbReference type="NCBI Taxonomy" id="1974617"/>
    <lineage>
        <taxon>Bacteria</taxon>
        <taxon>Candidatus Kueneniibacteriota</taxon>
    </lineage>
</organism>
<feature type="region of interest" description="Domain III, AAA+ region" evidence="8">
    <location>
        <begin position="121"/>
        <end position="337"/>
    </location>
</feature>
<dbReference type="InterPro" id="IPR013159">
    <property type="entry name" value="DnaA_C"/>
</dbReference>
<evidence type="ECO:0000256" key="2">
    <source>
        <dbReference type="ARBA" id="ARBA00022490"/>
    </source>
</evidence>
<feature type="domain" description="Chromosomal replication initiator DnaA C-terminal" evidence="13">
    <location>
        <begin position="366"/>
        <end position="435"/>
    </location>
</feature>
<keyword evidence="4 8" id="KW-0547">Nucleotide-binding</keyword>
<dbReference type="GO" id="GO:0008289">
    <property type="term" value="F:lipid binding"/>
    <property type="evidence" value="ECO:0007669"/>
    <property type="project" value="UniProtKB-KW"/>
</dbReference>
<dbReference type="InterPro" id="IPR027417">
    <property type="entry name" value="P-loop_NTPase"/>
</dbReference>
<dbReference type="Gene3D" id="3.40.50.300">
    <property type="entry name" value="P-loop containing nucleotide triphosphate hydrolases"/>
    <property type="match status" value="1"/>
</dbReference>
<dbReference type="SUPFAM" id="SSF52540">
    <property type="entry name" value="P-loop containing nucleoside triphosphate hydrolases"/>
    <property type="match status" value="1"/>
</dbReference>
<evidence type="ECO:0000256" key="6">
    <source>
        <dbReference type="ARBA" id="ARBA00023121"/>
    </source>
</evidence>
<accession>A0A2M6XTL7</accession>
<dbReference type="CDD" id="cd00009">
    <property type="entry name" value="AAA"/>
    <property type="match status" value="1"/>
</dbReference>
<evidence type="ECO:0000259" key="13">
    <source>
        <dbReference type="SMART" id="SM00760"/>
    </source>
</evidence>
<proteinExistence type="inferred from homology"/>
<feature type="binding site" evidence="8">
    <location>
        <position position="169"/>
    </location>
    <ligand>
        <name>ATP</name>
        <dbReference type="ChEBI" id="CHEBI:30616"/>
    </ligand>
</feature>